<reference evidence="2" key="2">
    <citation type="journal article" date="2024" name="Plant">
        <title>Genomic evolution and insights into agronomic trait innovations of Sesamum species.</title>
        <authorList>
            <person name="Miao H."/>
            <person name="Wang L."/>
            <person name="Qu L."/>
            <person name="Liu H."/>
            <person name="Sun Y."/>
            <person name="Le M."/>
            <person name="Wang Q."/>
            <person name="Wei S."/>
            <person name="Zheng Y."/>
            <person name="Lin W."/>
            <person name="Duan Y."/>
            <person name="Cao H."/>
            <person name="Xiong S."/>
            <person name="Wang X."/>
            <person name="Wei L."/>
            <person name="Li C."/>
            <person name="Ma Q."/>
            <person name="Ju M."/>
            <person name="Zhao R."/>
            <person name="Li G."/>
            <person name="Mu C."/>
            <person name="Tian Q."/>
            <person name="Mei H."/>
            <person name="Zhang T."/>
            <person name="Gao T."/>
            <person name="Zhang H."/>
        </authorList>
    </citation>
    <scope>NUCLEOTIDE SEQUENCE</scope>
    <source>
        <strain evidence="2">G01</strain>
    </source>
</reference>
<evidence type="ECO:0000259" key="1">
    <source>
        <dbReference type="Pfam" id="PF07727"/>
    </source>
</evidence>
<evidence type="ECO:0000313" key="2">
    <source>
        <dbReference type="EMBL" id="KAL0342922.1"/>
    </source>
</evidence>
<proteinExistence type="predicted"/>
<comment type="caution">
    <text evidence="2">The sequence shown here is derived from an EMBL/GenBank/DDBJ whole genome shotgun (WGS) entry which is preliminary data.</text>
</comment>
<dbReference type="Pfam" id="PF07727">
    <property type="entry name" value="RVT_2"/>
    <property type="match status" value="1"/>
</dbReference>
<dbReference type="SUPFAM" id="SSF56672">
    <property type="entry name" value="DNA/RNA polymerases"/>
    <property type="match status" value="1"/>
</dbReference>
<sequence>MSAMEPRNYVEASKSAEWVNAMTEELTALDRNETWELVALPPRKKAIGCRWVFKLKLNLNGSIQRNKARLVAKGYIQIERADYFNSFSPVAKAVIVCVFLDVAVAKGWPLWQLEVNNAFLHGHLDEEVFMTPPEGYSAAIPGQVCKLKRSLYRQKYLNDILNDTNLLDAKATSTPLPPGIKLNANSGSLFPDPGAYHRLLGRFIYLGFTRSYVSVAI</sequence>
<feature type="domain" description="Reverse transcriptase Ty1/copia-type" evidence="1">
    <location>
        <begin position="32"/>
        <end position="153"/>
    </location>
</feature>
<dbReference type="InterPro" id="IPR013103">
    <property type="entry name" value="RVT_2"/>
</dbReference>
<dbReference type="AlphaFoldDB" id="A0AAW2NHL0"/>
<dbReference type="InterPro" id="IPR043502">
    <property type="entry name" value="DNA/RNA_pol_sf"/>
</dbReference>
<name>A0AAW2NHL0_9LAMI</name>
<dbReference type="EMBL" id="JACGWK010000007">
    <property type="protein sequence ID" value="KAL0342922.1"/>
    <property type="molecule type" value="Genomic_DNA"/>
</dbReference>
<organism evidence="2">
    <name type="scientific">Sesamum angustifolium</name>
    <dbReference type="NCBI Taxonomy" id="2727405"/>
    <lineage>
        <taxon>Eukaryota</taxon>
        <taxon>Viridiplantae</taxon>
        <taxon>Streptophyta</taxon>
        <taxon>Embryophyta</taxon>
        <taxon>Tracheophyta</taxon>
        <taxon>Spermatophyta</taxon>
        <taxon>Magnoliopsida</taxon>
        <taxon>eudicotyledons</taxon>
        <taxon>Gunneridae</taxon>
        <taxon>Pentapetalae</taxon>
        <taxon>asterids</taxon>
        <taxon>lamiids</taxon>
        <taxon>Lamiales</taxon>
        <taxon>Pedaliaceae</taxon>
        <taxon>Sesamum</taxon>
    </lineage>
</organism>
<reference evidence="2" key="1">
    <citation type="submission" date="2020-06" db="EMBL/GenBank/DDBJ databases">
        <authorList>
            <person name="Li T."/>
            <person name="Hu X."/>
            <person name="Zhang T."/>
            <person name="Song X."/>
            <person name="Zhang H."/>
            <person name="Dai N."/>
            <person name="Sheng W."/>
            <person name="Hou X."/>
            <person name="Wei L."/>
        </authorList>
    </citation>
    <scope>NUCLEOTIDE SEQUENCE</scope>
    <source>
        <strain evidence="2">G01</strain>
        <tissue evidence="2">Leaf</tissue>
    </source>
</reference>
<protein>
    <recommendedName>
        <fullName evidence="1">Reverse transcriptase Ty1/copia-type domain-containing protein</fullName>
    </recommendedName>
</protein>
<gene>
    <name evidence="2" type="ORF">Sangu_1179600</name>
</gene>
<accession>A0AAW2NHL0</accession>